<organism evidence="2 3">
    <name type="scientific">Pygocentrus nattereri</name>
    <name type="common">Red-bellied piranha</name>
    <dbReference type="NCBI Taxonomy" id="42514"/>
    <lineage>
        <taxon>Eukaryota</taxon>
        <taxon>Metazoa</taxon>
        <taxon>Chordata</taxon>
        <taxon>Craniata</taxon>
        <taxon>Vertebrata</taxon>
        <taxon>Euteleostomi</taxon>
        <taxon>Actinopterygii</taxon>
        <taxon>Neopterygii</taxon>
        <taxon>Teleostei</taxon>
        <taxon>Ostariophysi</taxon>
        <taxon>Characiformes</taxon>
        <taxon>Characoidei</taxon>
        <taxon>Pygocentrus</taxon>
    </lineage>
</organism>
<reference evidence="2" key="2">
    <citation type="submission" date="2025-08" db="UniProtKB">
        <authorList>
            <consortium name="Ensembl"/>
        </authorList>
    </citation>
    <scope>IDENTIFICATION</scope>
</reference>
<evidence type="ECO:0000256" key="1">
    <source>
        <dbReference type="SAM" id="Phobius"/>
    </source>
</evidence>
<keyword evidence="1" id="KW-0812">Transmembrane</keyword>
<evidence type="ECO:0000313" key="3">
    <source>
        <dbReference type="Proteomes" id="UP001501920"/>
    </source>
</evidence>
<dbReference type="Ensembl" id="ENSPNAT00000005382.2">
    <property type="protein sequence ID" value="ENSPNAP00000005391.1"/>
    <property type="gene ID" value="ENSPNAG00000011628.2"/>
</dbReference>
<dbReference type="PANTHER" id="PTHR31922">
    <property type="entry name" value="TRANSMEMBRANE PROTEIN 215"/>
    <property type="match status" value="1"/>
</dbReference>
<dbReference type="Proteomes" id="UP001501920">
    <property type="component" value="Chromosome 9"/>
</dbReference>
<dbReference type="GeneTree" id="ENSGT00390000006684"/>
<evidence type="ECO:0000313" key="2">
    <source>
        <dbReference type="Ensembl" id="ENSPNAP00000005391.1"/>
    </source>
</evidence>
<name>A0A3B4C3H4_PYGNA</name>
<reference evidence="2" key="3">
    <citation type="submission" date="2025-09" db="UniProtKB">
        <authorList>
            <consortium name="Ensembl"/>
        </authorList>
    </citation>
    <scope>IDENTIFICATION</scope>
</reference>
<keyword evidence="3" id="KW-1185">Reference proteome</keyword>
<feature type="transmembrane region" description="Helical" evidence="1">
    <location>
        <begin position="42"/>
        <end position="61"/>
    </location>
</feature>
<dbReference type="InterPro" id="IPR031486">
    <property type="entry name" value="TMEM215"/>
</dbReference>
<dbReference type="STRING" id="42514.ENSPNAP00000005391"/>
<reference evidence="2 3" key="1">
    <citation type="submission" date="2020-10" db="EMBL/GenBank/DDBJ databases">
        <title>Pygocentrus nattereri (red-bellied piranha) genome, fPygNat1, primary haplotype.</title>
        <authorList>
            <person name="Myers G."/>
            <person name="Meyer A."/>
            <person name="Karagic N."/>
            <person name="Pippel M."/>
            <person name="Winkler S."/>
            <person name="Tracey A."/>
            <person name="Wood J."/>
            <person name="Formenti G."/>
            <person name="Howe K."/>
            <person name="Fedrigo O."/>
            <person name="Jarvis E.D."/>
        </authorList>
    </citation>
    <scope>NUCLEOTIDE SEQUENCE [LARGE SCALE GENOMIC DNA]</scope>
</reference>
<dbReference type="AlphaFoldDB" id="A0A3B4C3H4"/>
<dbReference type="Pfam" id="PF15746">
    <property type="entry name" value="TMEM215"/>
    <property type="match status" value="1"/>
</dbReference>
<protein>
    <submittedName>
        <fullName evidence="2">Uncharacterized protein</fullName>
    </submittedName>
</protein>
<sequence length="211" mass="22531">MCADSINPRVGVTVAFCSIFLIFGFMFTVSGTRGEALGPVPLIALGPAVFSPALVIIILALKTNGFRSWPWPWLSLQACRGRCCAQRKEKNRLGWVSPEDLGGLYSIGGSSESSSRGSVGSRKTHIGKGEKVLWNMRDCCPSGGLKGAPEKPASFGVLQQECLGKNVLYTLVVTHTTGGVAFRDGFVMGSAARPGIPLYHGNVRWGEETIV</sequence>
<keyword evidence="1" id="KW-0472">Membrane</keyword>
<dbReference type="PANTHER" id="PTHR31922:SF2">
    <property type="entry name" value="TRANSMEMBRANE PROTEIN 215"/>
    <property type="match status" value="1"/>
</dbReference>
<proteinExistence type="predicted"/>
<feature type="transmembrane region" description="Helical" evidence="1">
    <location>
        <begin position="12"/>
        <end position="30"/>
    </location>
</feature>
<keyword evidence="1" id="KW-1133">Transmembrane helix</keyword>
<accession>A0A3B4C3H4</accession>